<evidence type="ECO:0000313" key="2">
    <source>
        <dbReference type="EMBL" id="SPD49196.1"/>
    </source>
</evidence>
<sequence length="176" mass="19787">MQTPHEFFQHRFIQSSFGKDAGARVLQDNPARQGRAERRIFYGNCAVIRCSAVAPIESFCHGNPTEEVHTAIRMHKLGYPRLNYLASTLFFFDGWQKLVFFITPPAVFLLAGCRSRRRSTRSCCGFACIISFPYCSSGTRAQLQLALLERAVRDRTILSLHVNQPPGCSGETSDLP</sequence>
<dbReference type="InterPro" id="IPR029044">
    <property type="entry name" value="Nucleotide-diphossugar_trans"/>
</dbReference>
<gene>
    <name evidence="2" type="ORF">CBM2612_P0541</name>
    <name evidence="1" type="ORF">CBM2613_P60083</name>
</gene>
<keyword evidence="1" id="KW-0614">Plasmid</keyword>
<accession>A0A375ECL3</accession>
<proteinExistence type="predicted"/>
<protein>
    <submittedName>
        <fullName evidence="1">Uncharacterized protein</fullName>
    </submittedName>
</protein>
<dbReference type="EMBL" id="LT976981">
    <property type="protein sequence ID" value="SOZ74678.1"/>
    <property type="molecule type" value="Genomic_DNA"/>
</dbReference>
<evidence type="ECO:0000313" key="3">
    <source>
        <dbReference type="Proteomes" id="UP000256952"/>
    </source>
</evidence>
<organism evidence="1 3">
    <name type="scientific">Cupriavidus taiwanensis</name>
    <dbReference type="NCBI Taxonomy" id="164546"/>
    <lineage>
        <taxon>Bacteria</taxon>
        <taxon>Pseudomonadati</taxon>
        <taxon>Pseudomonadota</taxon>
        <taxon>Betaproteobacteria</taxon>
        <taxon>Burkholderiales</taxon>
        <taxon>Burkholderiaceae</taxon>
        <taxon>Cupriavidus</taxon>
    </lineage>
</organism>
<name>A0A375ECL3_9BURK</name>
<evidence type="ECO:0000313" key="1">
    <source>
        <dbReference type="EMBL" id="SOZ74678.1"/>
    </source>
</evidence>
<dbReference type="Proteomes" id="UP000256952">
    <property type="component" value="Plasmid CBM2613_p"/>
</dbReference>
<reference evidence="2 3" key="1">
    <citation type="submission" date="2018-01" db="EMBL/GenBank/DDBJ databases">
        <authorList>
            <person name="Gaut B.S."/>
            <person name="Morton B.R."/>
            <person name="Clegg M.T."/>
            <person name="Duvall M.R."/>
        </authorList>
    </citation>
    <scope>NUCLEOTIDE SEQUENCE [LARGE SCALE GENOMIC DNA]</scope>
    <source>
        <strain evidence="2">Cupriavidus taiwanensis STM 8555</strain>
        <plasmid evidence="2">I</plasmid>
        <plasmid evidence="3">Plasmid cbm2613_p</plasmid>
    </source>
</reference>
<geneLocation type="plasmid" evidence="3">
    <name>cbm2613_p</name>
</geneLocation>
<geneLocation type="plasmid" evidence="1">
    <name>CBM2613_p</name>
</geneLocation>
<dbReference type="Gene3D" id="3.90.550.10">
    <property type="entry name" value="Spore Coat Polysaccharide Biosynthesis Protein SpsA, Chain A"/>
    <property type="match status" value="1"/>
</dbReference>
<reference evidence="1" key="2">
    <citation type="submission" date="2018-01" db="EMBL/GenBank/DDBJ databases">
        <authorList>
            <person name="Clerissi C."/>
        </authorList>
    </citation>
    <scope>NUCLEOTIDE SEQUENCE</scope>
    <source>
        <strain evidence="1">Cupriavidus taiwanensis STM 8556</strain>
        <plasmid evidence="1">CBM2613_p</plasmid>
    </source>
</reference>
<dbReference type="AlphaFoldDB" id="A0A375ECL3"/>
<dbReference type="RefSeq" id="WP_231942351.1">
    <property type="nucleotide sequence ID" value="NZ_LT976979.1"/>
</dbReference>
<dbReference type="EMBL" id="LT984809">
    <property type="protein sequence ID" value="SPD49196.1"/>
    <property type="molecule type" value="Genomic_DNA"/>
</dbReference>
<geneLocation type="plasmid" evidence="2">
    <name>I</name>
</geneLocation>